<name>L7FNB6_ENTIV</name>
<organism evidence="1 2">
    <name type="scientific">Entamoeba invadens IP1</name>
    <dbReference type="NCBI Taxonomy" id="370355"/>
    <lineage>
        <taxon>Eukaryota</taxon>
        <taxon>Amoebozoa</taxon>
        <taxon>Evosea</taxon>
        <taxon>Archamoebae</taxon>
        <taxon>Mastigamoebida</taxon>
        <taxon>Entamoebidae</taxon>
        <taxon>Entamoeba</taxon>
    </lineage>
</organism>
<dbReference type="VEuPathDB" id="AmoebaDB:EIN_146380"/>
<dbReference type="RefSeq" id="XP_004254405.1">
    <property type="nucleotide sequence ID" value="XM_004254357.1"/>
</dbReference>
<evidence type="ECO:0000313" key="2">
    <source>
        <dbReference type="Proteomes" id="UP000014680"/>
    </source>
</evidence>
<reference evidence="1 2" key="1">
    <citation type="submission" date="2012-10" db="EMBL/GenBank/DDBJ databases">
        <authorList>
            <person name="Zafar N."/>
            <person name="Inman J."/>
            <person name="Hall N."/>
            <person name="Lorenzi H."/>
            <person name="Caler E."/>
        </authorList>
    </citation>
    <scope>NUCLEOTIDE SEQUENCE [LARGE SCALE GENOMIC DNA]</scope>
    <source>
        <strain evidence="1 2">IP1</strain>
    </source>
</reference>
<sequence length="110" mass="12278">MSNPYSECSIMIDYPGRDGQRVVNKKGKIMLCIEGGVPTLLVQQGTKKVVIELDSDDITSFKIDATNITDSKSSLQFVYKYGMLCNIMLSDPETFDGFLELIKALKAYCH</sequence>
<dbReference type="KEGG" id="eiv:EIN_146380"/>
<dbReference type="EMBL" id="KB206843">
    <property type="protein sequence ID" value="ELP87634.1"/>
    <property type="molecule type" value="Genomic_DNA"/>
</dbReference>
<accession>L7FNB6</accession>
<keyword evidence="2" id="KW-1185">Reference proteome</keyword>
<gene>
    <name evidence="1" type="ORF">EIN_146380</name>
</gene>
<dbReference type="GeneID" id="14886584"/>
<proteinExistence type="predicted"/>
<dbReference type="OrthoDB" id="24862at2759"/>
<dbReference type="Proteomes" id="UP000014680">
    <property type="component" value="Unassembled WGS sequence"/>
</dbReference>
<evidence type="ECO:0000313" key="1">
    <source>
        <dbReference type="EMBL" id="ELP87634.1"/>
    </source>
</evidence>
<dbReference type="AlphaFoldDB" id="L7FNB6"/>
<dbReference type="OMA" id="YSECSIM"/>
<protein>
    <submittedName>
        <fullName evidence="1">Uncharacterized protein</fullName>
    </submittedName>
</protein>